<accession>A0A4Q1DA53</accession>
<keyword evidence="1" id="KW-1133">Transmembrane helix</keyword>
<evidence type="ECO:0000313" key="3">
    <source>
        <dbReference type="Proteomes" id="UP000290545"/>
    </source>
</evidence>
<gene>
    <name evidence="2" type="ORF">ESB13_05435</name>
</gene>
<dbReference type="PROSITE" id="PS51257">
    <property type="entry name" value="PROKAR_LIPOPROTEIN"/>
    <property type="match status" value="1"/>
</dbReference>
<dbReference type="RefSeq" id="WP_129002001.1">
    <property type="nucleotide sequence ID" value="NZ_SDHZ01000001.1"/>
</dbReference>
<sequence length="79" mass="9290">MEKKAYTFSERLHGVMALIGWGACLFGLVYYLDHKNDKHPRDLGPIYRISKGDSIYTYKIKLIGVVEKQFDVEKYDPRY</sequence>
<name>A0A4Q1DA53_9BACT</name>
<evidence type="ECO:0000313" key="2">
    <source>
        <dbReference type="EMBL" id="RXK86251.1"/>
    </source>
</evidence>
<keyword evidence="1" id="KW-0472">Membrane</keyword>
<protein>
    <submittedName>
        <fullName evidence="2">Uncharacterized protein</fullName>
    </submittedName>
</protein>
<dbReference type="AlphaFoldDB" id="A0A4Q1DA53"/>
<organism evidence="2 3">
    <name type="scientific">Filimonas effusa</name>
    <dbReference type="NCBI Taxonomy" id="2508721"/>
    <lineage>
        <taxon>Bacteria</taxon>
        <taxon>Pseudomonadati</taxon>
        <taxon>Bacteroidota</taxon>
        <taxon>Chitinophagia</taxon>
        <taxon>Chitinophagales</taxon>
        <taxon>Chitinophagaceae</taxon>
        <taxon>Filimonas</taxon>
    </lineage>
</organism>
<reference evidence="2 3" key="1">
    <citation type="submission" date="2019-01" db="EMBL/GenBank/DDBJ databases">
        <title>Filimonas sp. strain TTM-71.</title>
        <authorList>
            <person name="Chen W.-M."/>
        </authorList>
    </citation>
    <scope>NUCLEOTIDE SEQUENCE [LARGE SCALE GENOMIC DNA]</scope>
    <source>
        <strain evidence="2 3">TTM-71</strain>
    </source>
</reference>
<proteinExistence type="predicted"/>
<comment type="caution">
    <text evidence="2">The sequence shown here is derived from an EMBL/GenBank/DDBJ whole genome shotgun (WGS) entry which is preliminary data.</text>
</comment>
<keyword evidence="1" id="KW-0812">Transmembrane</keyword>
<evidence type="ECO:0000256" key="1">
    <source>
        <dbReference type="SAM" id="Phobius"/>
    </source>
</evidence>
<dbReference type="Proteomes" id="UP000290545">
    <property type="component" value="Unassembled WGS sequence"/>
</dbReference>
<keyword evidence="3" id="KW-1185">Reference proteome</keyword>
<dbReference type="EMBL" id="SDHZ01000001">
    <property type="protein sequence ID" value="RXK86251.1"/>
    <property type="molecule type" value="Genomic_DNA"/>
</dbReference>
<feature type="transmembrane region" description="Helical" evidence="1">
    <location>
        <begin position="12"/>
        <end position="32"/>
    </location>
</feature>